<sequence>MQTAKWDFQIAQPEQDGDDWRIGYTLISPIAGVPSERIAIDERFHSAHGAIAEATRLAQIHVADLNGEAPTFEAPSDSEVPFDKDQRF</sequence>
<evidence type="ECO:0000313" key="3">
    <source>
        <dbReference type="EMBL" id="MDH1180257.1"/>
    </source>
</evidence>
<reference evidence="2 4" key="1">
    <citation type="submission" date="2020-04" db="EMBL/GenBank/DDBJ databases">
        <authorList>
            <person name="De Canck E."/>
        </authorList>
    </citation>
    <scope>NUCLEOTIDE SEQUENCE [LARGE SCALE GENOMIC DNA]</scope>
    <source>
        <strain evidence="2 4">LMG 3415</strain>
    </source>
</reference>
<protein>
    <recommendedName>
        <fullName evidence="6">HicB-like antitoxin of toxin-antitoxin system domain-containing protein</fullName>
    </recommendedName>
</protein>
<feature type="region of interest" description="Disordered" evidence="1">
    <location>
        <begin position="69"/>
        <end position="88"/>
    </location>
</feature>
<dbReference type="RefSeq" id="WP_056326865.1">
    <property type="nucleotide sequence ID" value="NZ_CADIKQ010000001.1"/>
</dbReference>
<evidence type="ECO:0000313" key="4">
    <source>
        <dbReference type="Proteomes" id="UP000507140"/>
    </source>
</evidence>
<comment type="caution">
    <text evidence="3">The sequence shown here is derived from an EMBL/GenBank/DDBJ whole genome shotgun (WGS) entry which is preliminary data.</text>
</comment>
<dbReference type="Proteomes" id="UP000507140">
    <property type="component" value="Unassembled WGS sequence"/>
</dbReference>
<dbReference type="EMBL" id="JAOBZK010000029">
    <property type="protein sequence ID" value="MDH1180257.1"/>
    <property type="molecule type" value="Genomic_DNA"/>
</dbReference>
<name>A0ABD4YXP7_9BURK</name>
<evidence type="ECO:0000256" key="1">
    <source>
        <dbReference type="SAM" id="MobiDB-lite"/>
    </source>
</evidence>
<gene>
    <name evidence="2" type="ORF">LMG3415_01532</name>
    <name evidence="3" type="ORF">N5C72_19420</name>
</gene>
<evidence type="ECO:0008006" key="6">
    <source>
        <dbReference type="Google" id="ProtNLM"/>
    </source>
</evidence>
<reference evidence="3 5" key="2">
    <citation type="submission" date="2022-09" db="EMBL/GenBank/DDBJ databases">
        <title>Intensive care unit water sources are persistently colonized with multi-drug resistant bacteria and are the site of extensive horizontal gene transfer of antibiotic resistance genes.</title>
        <authorList>
            <person name="Diorio-Toth L."/>
        </authorList>
    </citation>
    <scope>NUCLEOTIDE SEQUENCE [LARGE SCALE GENOMIC DNA]</scope>
    <source>
        <strain evidence="3 5">GD03967</strain>
    </source>
</reference>
<dbReference type="GeneID" id="92786308"/>
<accession>A0ABD4YXP7</accession>
<organism evidence="3 5">
    <name type="scientific">Achromobacter mucicolens</name>
    <dbReference type="NCBI Taxonomy" id="1389922"/>
    <lineage>
        <taxon>Bacteria</taxon>
        <taxon>Pseudomonadati</taxon>
        <taxon>Pseudomonadota</taxon>
        <taxon>Betaproteobacteria</taxon>
        <taxon>Burkholderiales</taxon>
        <taxon>Alcaligenaceae</taxon>
        <taxon>Achromobacter</taxon>
    </lineage>
</organism>
<dbReference type="AlphaFoldDB" id="A0ABD4YXP7"/>
<evidence type="ECO:0000313" key="2">
    <source>
        <dbReference type="EMBL" id="CAB3842717.1"/>
    </source>
</evidence>
<dbReference type="EMBL" id="CADIKR010000001">
    <property type="protein sequence ID" value="CAB3842717.1"/>
    <property type="molecule type" value="Genomic_DNA"/>
</dbReference>
<dbReference type="Proteomes" id="UP001158644">
    <property type="component" value="Unassembled WGS sequence"/>
</dbReference>
<keyword evidence="4" id="KW-1185">Reference proteome</keyword>
<proteinExistence type="predicted"/>
<evidence type="ECO:0000313" key="5">
    <source>
        <dbReference type="Proteomes" id="UP001158644"/>
    </source>
</evidence>